<dbReference type="FunFam" id="3.30.565.10:FF:000002">
    <property type="entry name" value="DNA gyrase subunit B"/>
    <property type="match status" value="1"/>
</dbReference>
<evidence type="ECO:0000256" key="4">
    <source>
        <dbReference type="ARBA" id="ARBA00012895"/>
    </source>
</evidence>
<name>A0A0F9MUC1_9ZZZZ</name>
<evidence type="ECO:0000256" key="10">
    <source>
        <dbReference type="ARBA" id="ARBA00023125"/>
    </source>
</evidence>
<evidence type="ECO:0000256" key="3">
    <source>
        <dbReference type="ARBA" id="ARBA00010708"/>
    </source>
</evidence>
<evidence type="ECO:0000256" key="5">
    <source>
        <dbReference type="ARBA" id="ARBA00022723"/>
    </source>
</evidence>
<dbReference type="SUPFAM" id="SSF54211">
    <property type="entry name" value="Ribosomal protein S5 domain 2-like"/>
    <property type="match status" value="1"/>
</dbReference>
<dbReference type="NCBIfam" id="NF004189">
    <property type="entry name" value="PRK05644.1"/>
    <property type="match status" value="1"/>
</dbReference>
<dbReference type="InterPro" id="IPR013759">
    <property type="entry name" value="Topo_IIA_B_C"/>
</dbReference>
<dbReference type="CDD" id="cd16928">
    <property type="entry name" value="HATPase_GyrB-like"/>
    <property type="match status" value="1"/>
</dbReference>
<dbReference type="InterPro" id="IPR013506">
    <property type="entry name" value="Topo_IIA_bsu_dom2"/>
</dbReference>
<dbReference type="SMART" id="SM00433">
    <property type="entry name" value="TOP2c"/>
    <property type="match status" value="1"/>
</dbReference>
<dbReference type="InterPro" id="IPR034160">
    <property type="entry name" value="TOPRIM_GyrB"/>
</dbReference>
<dbReference type="Gene3D" id="3.30.230.10">
    <property type="match status" value="1"/>
</dbReference>
<keyword evidence="6" id="KW-0547">Nucleotide-binding</keyword>
<dbReference type="PANTHER" id="PTHR45866:SF1">
    <property type="entry name" value="DNA GYRASE SUBUNIT B, MITOCHONDRIAL"/>
    <property type="match status" value="1"/>
</dbReference>
<dbReference type="FunFam" id="3.40.50.670:FF:000001">
    <property type="entry name" value="DNA topoisomerase 2"/>
    <property type="match status" value="1"/>
</dbReference>
<dbReference type="SMART" id="SM00387">
    <property type="entry name" value="HATPase_c"/>
    <property type="match status" value="1"/>
</dbReference>
<dbReference type="Gene3D" id="3.40.50.670">
    <property type="match status" value="1"/>
</dbReference>
<dbReference type="SUPFAM" id="SSF55874">
    <property type="entry name" value="ATPase domain of HSP90 chaperone/DNA topoisomerase II/histidine kinase"/>
    <property type="match status" value="1"/>
</dbReference>
<dbReference type="NCBIfam" id="NF011501">
    <property type="entry name" value="PRK14939.1"/>
    <property type="match status" value="1"/>
</dbReference>
<dbReference type="Pfam" id="PF01751">
    <property type="entry name" value="Toprim"/>
    <property type="match status" value="1"/>
</dbReference>
<dbReference type="Pfam" id="PF02518">
    <property type="entry name" value="HATPase_c"/>
    <property type="match status" value="1"/>
</dbReference>
<keyword evidence="7" id="KW-0067">ATP-binding</keyword>
<evidence type="ECO:0000256" key="6">
    <source>
        <dbReference type="ARBA" id="ARBA00022741"/>
    </source>
</evidence>
<proteinExistence type="inferred from homology"/>
<dbReference type="GO" id="GO:0003918">
    <property type="term" value="F:DNA topoisomerase type II (double strand cut, ATP-hydrolyzing) activity"/>
    <property type="evidence" value="ECO:0007669"/>
    <property type="project" value="UniProtKB-EC"/>
</dbReference>
<gene>
    <name evidence="13" type="ORF">LCGC14_1112070</name>
</gene>
<dbReference type="EC" id="5.6.2.2" evidence="4"/>
<dbReference type="Gene3D" id="3.30.565.10">
    <property type="entry name" value="Histidine kinase-like ATPase, C-terminal domain"/>
    <property type="match status" value="1"/>
</dbReference>
<comment type="caution">
    <text evidence="13">The sequence shown here is derived from an EMBL/GenBank/DDBJ whole genome shotgun (WGS) entry which is preliminary data.</text>
</comment>
<organism evidence="13">
    <name type="scientific">marine sediment metagenome</name>
    <dbReference type="NCBI Taxonomy" id="412755"/>
    <lineage>
        <taxon>unclassified sequences</taxon>
        <taxon>metagenomes</taxon>
        <taxon>ecological metagenomes</taxon>
    </lineage>
</organism>
<keyword evidence="11" id="KW-0413">Isomerase</keyword>
<dbReference type="GO" id="GO:0005524">
    <property type="term" value="F:ATP binding"/>
    <property type="evidence" value="ECO:0007669"/>
    <property type="project" value="UniProtKB-KW"/>
</dbReference>
<keyword evidence="8" id="KW-0460">Magnesium</keyword>
<dbReference type="CDD" id="cd03366">
    <property type="entry name" value="TOPRIM_TopoIIA_GyrB"/>
    <property type="match status" value="1"/>
</dbReference>
<dbReference type="InterPro" id="IPR006171">
    <property type="entry name" value="TOPRIM_dom"/>
</dbReference>
<evidence type="ECO:0000259" key="12">
    <source>
        <dbReference type="PROSITE" id="PS50880"/>
    </source>
</evidence>
<evidence type="ECO:0000256" key="1">
    <source>
        <dbReference type="ARBA" id="ARBA00000185"/>
    </source>
</evidence>
<dbReference type="InterPro" id="IPR020568">
    <property type="entry name" value="Ribosomal_Su5_D2-typ_SF"/>
</dbReference>
<keyword evidence="9" id="KW-0799">Topoisomerase</keyword>
<dbReference type="InterPro" id="IPR014721">
    <property type="entry name" value="Ribsml_uS5_D2-typ_fold_subgr"/>
</dbReference>
<reference evidence="13" key="1">
    <citation type="journal article" date="2015" name="Nature">
        <title>Complex archaea that bridge the gap between prokaryotes and eukaryotes.</title>
        <authorList>
            <person name="Spang A."/>
            <person name="Saw J.H."/>
            <person name="Jorgensen S.L."/>
            <person name="Zaremba-Niedzwiedzka K."/>
            <person name="Martijn J."/>
            <person name="Lind A.E."/>
            <person name="van Eijk R."/>
            <person name="Schleper C."/>
            <person name="Guy L."/>
            <person name="Ettema T.J."/>
        </authorList>
    </citation>
    <scope>NUCLEOTIDE SEQUENCE</scope>
</reference>
<dbReference type="Pfam" id="PF00204">
    <property type="entry name" value="DNA_gyraseB"/>
    <property type="match status" value="1"/>
</dbReference>
<evidence type="ECO:0000313" key="13">
    <source>
        <dbReference type="EMBL" id="KKN02997.1"/>
    </source>
</evidence>
<dbReference type="SUPFAM" id="SSF56719">
    <property type="entry name" value="Type II DNA topoisomerase"/>
    <property type="match status" value="1"/>
</dbReference>
<comment type="similarity">
    <text evidence="3">Belongs to the type II topoisomerase GyrB family.</text>
</comment>
<evidence type="ECO:0000256" key="9">
    <source>
        <dbReference type="ARBA" id="ARBA00023029"/>
    </source>
</evidence>
<dbReference type="InterPro" id="IPR000565">
    <property type="entry name" value="Topo_IIA_B"/>
</dbReference>
<dbReference type="PRINTS" id="PR00418">
    <property type="entry name" value="TPI2FAMILY"/>
</dbReference>
<comment type="cofactor">
    <cofactor evidence="2">
        <name>Mg(2+)</name>
        <dbReference type="ChEBI" id="CHEBI:18420"/>
    </cofactor>
</comment>
<dbReference type="PROSITE" id="PS50880">
    <property type="entry name" value="TOPRIM"/>
    <property type="match status" value="1"/>
</dbReference>
<dbReference type="AlphaFoldDB" id="A0A0F9MUC1"/>
<dbReference type="CDD" id="cd00822">
    <property type="entry name" value="TopoII_Trans_DNA_gyrase"/>
    <property type="match status" value="1"/>
</dbReference>
<comment type="catalytic activity">
    <reaction evidence="1">
        <text>ATP-dependent breakage, passage and rejoining of double-stranded DNA.</text>
        <dbReference type="EC" id="5.6.2.2"/>
    </reaction>
</comment>
<dbReference type="InterPro" id="IPR001241">
    <property type="entry name" value="Topo_IIA"/>
</dbReference>
<sequence>MSETEKYDARSIKVLGGIEAVRKRPAMYIGDTTQRGLHHLLEEVVGNSVDEAMGGFCNNITVKLNLDGSAMVQDDGRGIPVDKHVEMNKPAVEVVMTTLHAGGKFEGKSYKVSGGLHGVGVSVVNALSEWLEVEVRRSGSVYFQRFERGQRKTELEERGATKKTGTRIVFMPDRSIFDETTFSVDVVKKRTRELAFLNRGLCITIIDEGADSKEQFKYDGGIKVFVKELNRGKEVVHKDVIYSEREQRGVVVEFAIQYNDGYTENVLSFANNINTMEGGTHVIGFRTALTRTLNVYAKRAGLVKDGKAPAGDDYREGLTAIISVKVPEPQFEGQTKTKLGNREVQGIVEAVINERLNIYCEENPTSARAIISKAIETSRAREAARRARELARRKGALAGGDLPGKLADCSSRDVNSTELFIVEGMSAGGSAKQGRDRRTQAILPLKGVILNVEKARVEKMLNNEEIRTLISAIGTGIGVEEFDANKLRYGKVIIMTDADVDGAHIRTLLLTFFFRQMPDLINKGNIYIAQPPLYKVTKKRKQEYLYDDKELQKTMVSMGADEAVVEVCNGETKRLGGDKLKKFVSLLEKMERYDKMLNKKGVSFKDYLGGRREGCPPPGSRSRRA</sequence>
<evidence type="ECO:0000256" key="7">
    <source>
        <dbReference type="ARBA" id="ARBA00022840"/>
    </source>
</evidence>
<dbReference type="InterPro" id="IPR013760">
    <property type="entry name" value="Topo_IIA-like_dom_sf"/>
</dbReference>
<dbReference type="InterPro" id="IPR003594">
    <property type="entry name" value="HATPase_dom"/>
</dbReference>
<dbReference type="InterPro" id="IPR036890">
    <property type="entry name" value="HATPase_C_sf"/>
</dbReference>
<protein>
    <recommendedName>
        <fullName evidence="4">DNA topoisomerase (ATP-hydrolyzing)</fullName>
        <ecNumber evidence="4">5.6.2.2</ecNumber>
    </recommendedName>
</protein>
<feature type="domain" description="Toprim" evidence="12">
    <location>
        <begin position="417"/>
        <end position="532"/>
    </location>
</feature>
<dbReference type="FunFam" id="3.30.230.10:FF:000005">
    <property type="entry name" value="DNA gyrase subunit B"/>
    <property type="match status" value="1"/>
</dbReference>
<keyword evidence="5" id="KW-0479">Metal-binding</keyword>
<dbReference type="EMBL" id="LAZR01005083">
    <property type="protein sequence ID" value="KKN02997.1"/>
    <property type="molecule type" value="Genomic_DNA"/>
</dbReference>
<accession>A0A0F9MUC1</accession>
<dbReference type="GO" id="GO:0003677">
    <property type="term" value="F:DNA binding"/>
    <property type="evidence" value="ECO:0007669"/>
    <property type="project" value="UniProtKB-KW"/>
</dbReference>
<dbReference type="PANTHER" id="PTHR45866">
    <property type="entry name" value="DNA GYRASE/TOPOISOMERASE SUBUNIT B"/>
    <property type="match status" value="1"/>
</dbReference>
<dbReference type="PRINTS" id="PR01159">
    <property type="entry name" value="DNAGYRASEB"/>
</dbReference>
<evidence type="ECO:0000256" key="2">
    <source>
        <dbReference type="ARBA" id="ARBA00001946"/>
    </source>
</evidence>
<dbReference type="GO" id="GO:0046872">
    <property type="term" value="F:metal ion binding"/>
    <property type="evidence" value="ECO:0007669"/>
    <property type="project" value="UniProtKB-KW"/>
</dbReference>
<evidence type="ECO:0000256" key="11">
    <source>
        <dbReference type="ARBA" id="ARBA00023235"/>
    </source>
</evidence>
<keyword evidence="10" id="KW-0238">DNA-binding</keyword>
<evidence type="ECO:0000256" key="8">
    <source>
        <dbReference type="ARBA" id="ARBA00022842"/>
    </source>
</evidence>
<dbReference type="GO" id="GO:0006265">
    <property type="term" value="P:DNA topological change"/>
    <property type="evidence" value="ECO:0007669"/>
    <property type="project" value="InterPro"/>
</dbReference>